<evidence type="ECO:0000256" key="7">
    <source>
        <dbReference type="RuleBase" id="RU000489"/>
    </source>
</evidence>
<sequence length="126" mass="14081">MDDGKPLSTDTFTEFASLKQKNLAPKVFIALGGWTFNENTIWQPVLSDLSLIPTKLALFIEKLLTFLNCYGFDGVDLDWEYPGAPDRGGNPDDGENLTKLMKEMRAEFDKLGGSYKEISFTAPTSY</sequence>
<evidence type="ECO:0000256" key="2">
    <source>
        <dbReference type="ARBA" id="ARBA00022801"/>
    </source>
</evidence>
<evidence type="ECO:0000313" key="10">
    <source>
        <dbReference type="EMBL" id="EUN32119.1"/>
    </source>
</evidence>
<feature type="domain" description="GH18" evidence="9">
    <location>
        <begin position="1"/>
        <end position="126"/>
    </location>
</feature>
<protein>
    <submittedName>
        <fullName evidence="10">Glycoside hydrolase family 18 protein</fullName>
    </submittedName>
</protein>
<dbReference type="RefSeq" id="XP_014561669.1">
    <property type="nucleotide sequence ID" value="XM_014706183.1"/>
</dbReference>
<comment type="catalytic activity">
    <reaction evidence="1">
        <text>Random endo-hydrolysis of N-acetyl-beta-D-glucosaminide (1-&gt;4)-beta-linkages in chitin and chitodextrins.</text>
        <dbReference type="EC" id="3.2.1.14"/>
    </reaction>
</comment>
<evidence type="ECO:0000256" key="4">
    <source>
        <dbReference type="ARBA" id="ARBA00023277"/>
    </source>
</evidence>
<evidence type="ECO:0000256" key="5">
    <source>
        <dbReference type="ARBA" id="ARBA00023295"/>
    </source>
</evidence>
<name>W7EYV4_BIPV3</name>
<dbReference type="InterPro" id="IPR050314">
    <property type="entry name" value="Glycosyl_Hydrlase_18"/>
</dbReference>
<evidence type="ECO:0000256" key="8">
    <source>
        <dbReference type="RuleBase" id="RU004453"/>
    </source>
</evidence>
<evidence type="ECO:0000259" key="9">
    <source>
        <dbReference type="PROSITE" id="PS51910"/>
    </source>
</evidence>
<dbReference type="EMBL" id="KI968695">
    <property type="protein sequence ID" value="EUN32119.1"/>
    <property type="molecule type" value="Genomic_DNA"/>
</dbReference>
<dbReference type="GeneID" id="26252886"/>
<keyword evidence="6" id="KW-0624">Polysaccharide degradation</keyword>
<dbReference type="SUPFAM" id="SSF51445">
    <property type="entry name" value="(Trans)glycosidases"/>
    <property type="match status" value="1"/>
</dbReference>
<dbReference type="AlphaFoldDB" id="W7EYV4"/>
<keyword evidence="5 7" id="KW-0326">Glycosidase</keyword>
<dbReference type="PANTHER" id="PTHR11177">
    <property type="entry name" value="CHITINASE"/>
    <property type="match status" value="1"/>
</dbReference>
<reference evidence="10 11" key="1">
    <citation type="journal article" date="2013" name="PLoS Genet.">
        <title>Comparative genome structure, secondary metabolite, and effector coding capacity across Cochliobolus pathogens.</title>
        <authorList>
            <person name="Condon B.J."/>
            <person name="Leng Y."/>
            <person name="Wu D."/>
            <person name="Bushley K.E."/>
            <person name="Ohm R.A."/>
            <person name="Otillar R."/>
            <person name="Martin J."/>
            <person name="Schackwitz W."/>
            <person name="Grimwood J."/>
            <person name="MohdZainudin N."/>
            <person name="Xue C."/>
            <person name="Wang R."/>
            <person name="Manning V.A."/>
            <person name="Dhillon B."/>
            <person name="Tu Z.J."/>
            <person name="Steffenson B.J."/>
            <person name="Salamov A."/>
            <person name="Sun H."/>
            <person name="Lowry S."/>
            <person name="LaButti K."/>
            <person name="Han J."/>
            <person name="Copeland A."/>
            <person name="Lindquist E."/>
            <person name="Barry K."/>
            <person name="Schmutz J."/>
            <person name="Baker S.E."/>
            <person name="Ciuffetti L.M."/>
            <person name="Grigoriev I.V."/>
            <person name="Zhong S."/>
            <person name="Turgeon B.G."/>
        </authorList>
    </citation>
    <scope>NUCLEOTIDE SEQUENCE [LARGE SCALE GENOMIC DNA]</scope>
    <source>
        <strain evidence="10 11">FI3</strain>
    </source>
</reference>
<keyword evidence="4" id="KW-0119">Carbohydrate metabolism</keyword>
<dbReference type="GO" id="GO:0006032">
    <property type="term" value="P:chitin catabolic process"/>
    <property type="evidence" value="ECO:0007669"/>
    <property type="project" value="UniProtKB-KW"/>
</dbReference>
<evidence type="ECO:0000313" key="11">
    <source>
        <dbReference type="Proteomes" id="UP000054337"/>
    </source>
</evidence>
<dbReference type="InterPro" id="IPR001579">
    <property type="entry name" value="Glyco_hydro_18_chit_AS"/>
</dbReference>
<comment type="similarity">
    <text evidence="8">Belongs to the glycosyl hydrolase 18 family.</text>
</comment>
<dbReference type="GO" id="GO:0000272">
    <property type="term" value="P:polysaccharide catabolic process"/>
    <property type="evidence" value="ECO:0007669"/>
    <property type="project" value="UniProtKB-KW"/>
</dbReference>
<dbReference type="GO" id="GO:0008843">
    <property type="term" value="F:endochitinase activity"/>
    <property type="evidence" value="ECO:0007669"/>
    <property type="project" value="UniProtKB-EC"/>
</dbReference>
<dbReference type="PROSITE" id="PS01095">
    <property type="entry name" value="GH18_1"/>
    <property type="match status" value="1"/>
</dbReference>
<accession>W7EYV4</accession>
<evidence type="ECO:0000256" key="6">
    <source>
        <dbReference type="ARBA" id="ARBA00023326"/>
    </source>
</evidence>
<dbReference type="Gene3D" id="3.20.20.80">
    <property type="entry name" value="Glycosidases"/>
    <property type="match status" value="1"/>
</dbReference>
<gene>
    <name evidence="10" type="ORF">COCVIDRAFT_22301</name>
</gene>
<dbReference type="InterPro" id="IPR001223">
    <property type="entry name" value="Glyco_hydro18_cat"/>
</dbReference>
<dbReference type="Proteomes" id="UP000054337">
    <property type="component" value="Unassembled WGS sequence"/>
</dbReference>
<dbReference type="PANTHER" id="PTHR11177:SF397">
    <property type="entry name" value="CHITINASE"/>
    <property type="match status" value="1"/>
</dbReference>
<evidence type="ECO:0000256" key="3">
    <source>
        <dbReference type="ARBA" id="ARBA00023024"/>
    </source>
</evidence>
<dbReference type="InterPro" id="IPR017853">
    <property type="entry name" value="GH"/>
</dbReference>
<keyword evidence="2 7" id="KW-0378">Hydrolase</keyword>
<proteinExistence type="inferred from homology"/>
<organism evidence="10 11">
    <name type="scientific">Bipolaris victoriae (strain FI3)</name>
    <name type="common">Victoria blight of oats agent</name>
    <name type="synonym">Cochliobolus victoriae</name>
    <dbReference type="NCBI Taxonomy" id="930091"/>
    <lineage>
        <taxon>Eukaryota</taxon>
        <taxon>Fungi</taxon>
        <taxon>Dikarya</taxon>
        <taxon>Ascomycota</taxon>
        <taxon>Pezizomycotina</taxon>
        <taxon>Dothideomycetes</taxon>
        <taxon>Pleosporomycetidae</taxon>
        <taxon>Pleosporales</taxon>
        <taxon>Pleosporineae</taxon>
        <taxon>Pleosporaceae</taxon>
        <taxon>Bipolaris</taxon>
    </lineage>
</organism>
<evidence type="ECO:0000256" key="1">
    <source>
        <dbReference type="ARBA" id="ARBA00000822"/>
    </source>
</evidence>
<dbReference type="HOGENOM" id="CLU_129955_0_0_1"/>
<dbReference type="PROSITE" id="PS51910">
    <property type="entry name" value="GH18_2"/>
    <property type="match status" value="1"/>
</dbReference>
<keyword evidence="3" id="KW-0146">Chitin degradation</keyword>
<dbReference type="Pfam" id="PF00704">
    <property type="entry name" value="Glyco_hydro_18"/>
    <property type="match status" value="1"/>
</dbReference>
<keyword evidence="11" id="KW-1185">Reference proteome</keyword>